<gene>
    <name evidence="5" type="ORF">FE257_009914</name>
</gene>
<dbReference type="PANTHER" id="PTHR33365:SF4">
    <property type="entry name" value="CYCLOCHLOROTINE BIOSYNTHESIS PROTEIN O"/>
    <property type="match status" value="1"/>
</dbReference>
<keyword evidence="6" id="KW-1185">Reference proteome</keyword>
<feature type="compositionally biased region" description="Basic and acidic residues" evidence="3">
    <location>
        <begin position="192"/>
        <end position="208"/>
    </location>
</feature>
<evidence type="ECO:0000256" key="2">
    <source>
        <dbReference type="ARBA" id="ARBA00035112"/>
    </source>
</evidence>
<reference evidence="5" key="1">
    <citation type="journal article" date="2019" name="Beilstein J. Org. Chem.">
        <title>Nanangenines: drimane sesquiterpenoids as the dominant metabolite cohort of a novel Australian fungus, Aspergillus nanangensis.</title>
        <authorList>
            <person name="Lacey H.J."/>
            <person name="Gilchrist C.L.M."/>
            <person name="Crombie A."/>
            <person name="Kalaitzis J.A."/>
            <person name="Vuong D."/>
            <person name="Rutledge P.J."/>
            <person name="Turner P."/>
            <person name="Pitt J.I."/>
            <person name="Lacey E."/>
            <person name="Chooi Y.H."/>
            <person name="Piggott A.M."/>
        </authorList>
    </citation>
    <scope>NUCLEOTIDE SEQUENCE</scope>
    <source>
        <strain evidence="5">MST-FP2251</strain>
    </source>
</reference>
<dbReference type="EMBL" id="VCAU01000006">
    <property type="protein sequence ID" value="KAF9893744.1"/>
    <property type="molecule type" value="Genomic_DNA"/>
</dbReference>
<proteinExistence type="inferred from homology"/>
<dbReference type="Pfam" id="PF11807">
    <property type="entry name" value="UstYa"/>
    <property type="match status" value="1"/>
</dbReference>
<evidence type="ECO:0000256" key="3">
    <source>
        <dbReference type="SAM" id="MobiDB-lite"/>
    </source>
</evidence>
<dbReference type="PANTHER" id="PTHR33365">
    <property type="entry name" value="YALI0B05434P"/>
    <property type="match status" value="1"/>
</dbReference>
<reference evidence="5" key="2">
    <citation type="submission" date="2020-02" db="EMBL/GenBank/DDBJ databases">
        <authorList>
            <person name="Gilchrist C.L.M."/>
            <person name="Chooi Y.-H."/>
        </authorList>
    </citation>
    <scope>NUCLEOTIDE SEQUENCE</scope>
    <source>
        <strain evidence="5">MST-FP2251</strain>
    </source>
</reference>
<comment type="similarity">
    <text evidence="2">Belongs to the ustYa family.</text>
</comment>
<comment type="pathway">
    <text evidence="1">Mycotoxin biosynthesis.</text>
</comment>
<dbReference type="InterPro" id="IPR021765">
    <property type="entry name" value="UstYa-like"/>
</dbReference>
<feature type="transmembrane region" description="Helical" evidence="4">
    <location>
        <begin position="54"/>
        <end position="76"/>
    </location>
</feature>
<evidence type="ECO:0000256" key="1">
    <source>
        <dbReference type="ARBA" id="ARBA00004685"/>
    </source>
</evidence>
<accession>A0AAD4GXE7</accession>
<sequence>MYSLHYTYWKMLKSLSHYMSLSSTSDESKRPFITKHDDCQSLSLHEKRQKRLQWILIFQSIVTVLLGTGLLVTLFLPKPNTYYIPNELYSPAQDFVSYNTKVFHSGFGTDTTRYMGPPTEANRQAWRGLYQGGIVKIPMEQAAQLPVKTVPLPNNPGYYVVGIDVFHQLHCLNQIRLKLWGINHDHKPRTHRSTEQKQPDDEEDGRQGMEHLDHCVDSIRQSLMCSSDISVIIWQWHEPSQSVRPHANITHTCRDFEAIRNWAWSRRAPNWNQSIHVPDPLEA</sequence>
<feature type="region of interest" description="Disordered" evidence="3">
    <location>
        <begin position="186"/>
        <end position="208"/>
    </location>
</feature>
<dbReference type="GO" id="GO:0043386">
    <property type="term" value="P:mycotoxin biosynthetic process"/>
    <property type="evidence" value="ECO:0007669"/>
    <property type="project" value="InterPro"/>
</dbReference>
<keyword evidence="4" id="KW-0812">Transmembrane</keyword>
<comment type="caution">
    <text evidence="5">The sequence shown here is derived from an EMBL/GenBank/DDBJ whole genome shotgun (WGS) entry which is preliminary data.</text>
</comment>
<evidence type="ECO:0000313" key="5">
    <source>
        <dbReference type="EMBL" id="KAF9893744.1"/>
    </source>
</evidence>
<evidence type="ECO:0000256" key="4">
    <source>
        <dbReference type="SAM" id="Phobius"/>
    </source>
</evidence>
<keyword evidence="4" id="KW-0472">Membrane</keyword>
<dbReference type="AlphaFoldDB" id="A0AAD4GXE7"/>
<organism evidence="5 6">
    <name type="scientific">Aspergillus nanangensis</name>
    <dbReference type="NCBI Taxonomy" id="2582783"/>
    <lineage>
        <taxon>Eukaryota</taxon>
        <taxon>Fungi</taxon>
        <taxon>Dikarya</taxon>
        <taxon>Ascomycota</taxon>
        <taxon>Pezizomycotina</taxon>
        <taxon>Eurotiomycetes</taxon>
        <taxon>Eurotiomycetidae</taxon>
        <taxon>Eurotiales</taxon>
        <taxon>Aspergillaceae</taxon>
        <taxon>Aspergillus</taxon>
        <taxon>Aspergillus subgen. Circumdati</taxon>
    </lineage>
</organism>
<protein>
    <submittedName>
        <fullName evidence="5">Uncharacterized protein</fullName>
    </submittedName>
</protein>
<dbReference type="Proteomes" id="UP001194746">
    <property type="component" value="Unassembled WGS sequence"/>
</dbReference>
<name>A0AAD4GXE7_ASPNN</name>
<keyword evidence="4" id="KW-1133">Transmembrane helix</keyword>
<evidence type="ECO:0000313" key="6">
    <source>
        <dbReference type="Proteomes" id="UP001194746"/>
    </source>
</evidence>